<keyword evidence="2" id="KW-0645">Protease</keyword>
<dbReference type="InterPro" id="IPR000064">
    <property type="entry name" value="NLP_P60_dom"/>
</dbReference>
<dbReference type="PROSITE" id="PS51935">
    <property type="entry name" value="NLPC_P60"/>
    <property type="match status" value="1"/>
</dbReference>
<dbReference type="Gene3D" id="3.90.1720.10">
    <property type="entry name" value="endopeptidase domain like (from Nostoc punctiforme)"/>
    <property type="match status" value="1"/>
</dbReference>
<organism evidence="6">
    <name type="scientific">freshwater metagenome</name>
    <dbReference type="NCBI Taxonomy" id="449393"/>
    <lineage>
        <taxon>unclassified sequences</taxon>
        <taxon>metagenomes</taxon>
        <taxon>ecological metagenomes</taxon>
    </lineage>
</organism>
<dbReference type="PANTHER" id="PTHR47053">
    <property type="entry name" value="MUREIN DD-ENDOPEPTIDASE MEPH-RELATED"/>
    <property type="match status" value="1"/>
</dbReference>
<dbReference type="GO" id="GO:0008234">
    <property type="term" value="F:cysteine-type peptidase activity"/>
    <property type="evidence" value="ECO:0007669"/>
    <property type="project" value="UniProtKB-KW"/>
</dbReference>
<gene>
    <name evidence="6" type="ORF">UFOPK2824_00934</name>
</gene>
<reference evidence="6" key="1">
    <citation type="submission" date="2020-05" db="EMBL/GenBank/DDBJ databases">
        <authorList>
            <person name="Chiriac C."/>
            <person name="Salcher M."/>
            <person name="Ghai R."/>
            <person name="Kavagutti S V."/>
        </authorList>
    </citation>
    <scope>NUCLEOTIDE SEQUENCE</scope>
</reference>
<evidence type="ECO:0000256" key="2">
    <source>
        <dbReference type="ARBA" id="ARBA00022670"/>
    </source>
</evidence>
<feature type="domain" description="NlpC/P60" evidence="5">
    <location>
        <begin position="167"/>
        <end position="290"/>
    </location>
</feature>
<protein>
    <submittedName>
        <fullName evidence="6">Unannotated protein</fullName>
    </submittedName>
</protein>
<name>A0A6J6UB00_9ZZZZ</name>
<proteinExistence type="inferred from homology"/>
<evidence type="ECO:0000256" key="4">
    <source>
        <dbReference type="ARBA" id="ARBA00022807"/>
    </source>
</evidence>
<keyword evidence="4" id="KW-0788">Thiol protease</keyword>
<evidence type="ECO:0000259" key="5">
    <source>
        <dbReference type="PROSITE" id="PS51935"/>
    </source>
</evidence>
<dbReference type="InterPro" id="IPR038765">
    <property type="entry name" value="Papain-like_cys_pep_sf"/>
</dbReference>
<keyword evidence="3" id="KW-0378">Hydrolase</keyword>
<evidence type="ECO:0000256" key="1">
    <source>
        <dbReference type="ARBA" id="ARBA00007074"/>
    </source>
</evidence>
<dbReference type="EMBL" id="CAEZZD010000154">
    <property type="protein sequence ID" value="CAB4755727.1"/>
    <property type="molecule type" value="Genomic_DNA"/>
</dbReference>
<dbReference type="PANTHER" id="PTHR47053:SF1">
    <property type="entry name" value="MUREIN DD-ENDOPEPTIDASE MEPH-RELATED"/>
    <property type="match status" value="1"/>
</dbReference>
<dbReference type="SUPFAM" id="SSF54001">
    <property type="entry name" value="Cysteine proteinases"/>
    <property type="match status" value="1"/>
</dbReference>
<evidence type="ECO:0000313" key="6">
    <source>
        <dbReference type="EMBL" id="CAB4755727.1"/>
    </source>
</evidence>
<comment type="similarity">
    <text evidence="1">Belongs to the peptidase C40 family.</text>
</comment>
<dbReference type="InterPro" id="IPR051202">
    <property type="entry name" value="Peptidase_C40"/>
</dbReference>
<accession>A0A6J6UB00</accession>
<sequence length="327" mass="34088">MATFDANLTSRLTTADTRIDTAAATIVTAATGVAHFIIDRTDDADVTLAKSLSRIDARVDAFVLETNGQPAHAGKRASAAPPWVATSLTLVLGTLGAATGASAISASQTPIDIDSSVKIEAGAAKDAVAQYLSVRESFQALQADRSRTIQTLETEIAAAQARIGTVSIDGGTVIDVANDYSGVPYVRGGTTPKGFDCSGYTSYVFAKLGIDLPRTAAAQSRWADKVSASDRKVGDLMFWHGSGGVYHVGIYAGDGKMWDSPYPGRRVGKKSIWGNPTYGRVPTSAINGKAIAEVAEKTAELEAVKAAAPQLQITISPQNLPESDPAS</sequence>
<dbReference type="AlphaFoldDB" id="A0A6J6UB00"/>
<dbReference type="GO" id="GO:0006508">
    <property type="term" value="P:proteolysis"/>
    <property type="evidence" value="ECO:0007669"/>
    <property type="project" value="UniProtKB-KW"/>
</dbReference>
<dbReference type="Pfam" id="PF00877">
    <property type="entry name" value="NLPC_P60"/>
    <property type="match status" value="1"/>
</dbReference>
<evidence type="ECO:0000256" key="3">
    <source>
        <dbReference type="ARBA" id="ARBA00022801"/>
    </source>
</evidence>